<dbReference type="InterPro" id="IPR030678">
    <property type="entry name" value="Peptide/Ni-bd"/>
</dbReference>
<dbReference type="PANTHER" id="PTHR30290">
    <property type="entry name" value="PERIPLASMIC BINDING COMPONENT OF ABC TRANSPORTER"/>
    <property type="match status" value="1"/>
</dbReference>
<dbReference type="InterPro" id="IPR039424">
    <property type="entry name" value="SBP_5"/>
</dbReference>
<evidence type="ECO:0000313" key="2">
    <source>
        <dbReference type="EMBL" id="CAB4531354.1"/>
    </source>
</evidence>
<dbReference type="GO" id="GO:1904680">
    <property type="term" value="F:peptide transmembrane transporter activity"/>
    <property type="evidence" value="ECO:0007669"/>
    <property type="project" value="TreeGrafter"/>
</dbReference>
<dbReference type="Gene3D" id="3.10.105.10">
    <property type="entry name" value="Dipeptide-binding Protein, Domain 3"/>
    <property type="match status" value="1"/>
</dbReference>
<dbReference type="EMBL" id="CAEZSE010000030">
    <property type="protein sequence ID" value="CAB4531354.1"/>
    <property type="molecule type" value="Genomic_DNA"/>
</dbReference>
<evidence type="ECO:0000313" key="3">
    <source>
        <dbReference type="EMBL" id="CAB4602687.1"/>
    </source>
</evidence>
<dbReference type="AlphaFoldDB" id="A0A6J6GN54"/>
<dbReference type="EMBL" id="CAEZWU010000107">
    <property type="protein sequence ID" value="CAB4670762.1"/>
    <property type="molecule type" value="Genomic_DNA"/>
</dbReference>
<evidence type="ECO:0000259" key="1">
    <source>
        <dbReference type="Pfam" id="PF00496"/>
    </source>
</evidence>
<dbReference type="Pfam" id="PF00496">
    <property type="entry name" value="SBP_bac_5"/>
    <property type="match status" value="1"/>
</dbReference>
<feature type="domain" description="Solute-binding protein family 5" evidence="1">
    <location>
        <begin position="90"/>
        <end position="461"/>
    </location>
</feature>
<dbReference type="InterPro" id="IPR019546">
    <property type="entry name" value="TAT_signal_bac_arc"/>
</dbReference>
<protein>
    <submittedName>
        <fullName evidence="3">Unannotated protein</fullName>
    </submittedName>
</protein>
<evidence type="ECO:0000313" key="4">
    <source>
        <dbReference type="EMBL" id="CAB4670762.1"/>
    </source>
</evidence>
<accession>A0A6J6GN54</accession>
<dbReference type="Gene3D" id="3.40.190.10">
    <property type="entry name" value="Periplasmic binding protein-like II"/>
    <property type="match status" value="1"/>
</dbReference>
<dbReference type="SUPFAM" id="SSF53850">
    <property type="entry name" value="Periplasmic binding protein-like II"/>
    <property type="match status" value="1"/>
</dbReference>
<dbReference type="EMBL" id="CAEZUN010000085">
    <property type="protein sequence ID" value="CAB4602687.1"/>
    <property type="molecule type" value="Genomic_DNA"/>
</dbReference>
<dbReference type="GO" id="GO:0015833">
    <property type="term" value="P:peptide transport"/>
    <property type="evidence" value="ECO:0007669"/>
    <property type="project" value="TreeGrafter"/>
</dbReference>
<dbReference type="NCBIfam" id="TIGR01409">
    <property type="entry name" value="TAT_signal_seq"/>
    <property type="match status" value="1"/>
</dbReference>
<dbReference type="Gene3D" id="3.90.76.10">
    <property type="entry name" value="Dipeptide-binding Protein, Domain 1"/>
    <property type="match status" value="1"/>
</dbReference>
<dbReference type="PROSITE" id="PS51318">
    <property type="entry name" value="TAT"/>
    <property type="match status" value="1"/>
</dbReference>
<sequence length="540" mass="58414">MSTIEQTSNEVSTNGLSRRHFIQAAAATGVAIPFAQIFGASGVSAAGTTLKWASQAQEGPAAPWMSKGGSLQILNAVGAWLCDVAPSGQLVPSVATKWKGTDAGKTWTFTIREDVKFHDGSALKAEDVIYTLQSHLDPANKSQSAGRLGDCTSAGIVKVDATTIRFDLKKANANFPYAVSSANYGLCMLKKGEKGDESWTKTMNSAGPWIMVTHKINEKTVFKKNPNYFKKDLIPQFDKMEQIQYVSNSAAIPALKTGKLDSIHFLTGVEADAIPKNKYYKTQVATCGGLHMHMRCDIGQLTDKRVREAISLSLDRQGYVQNVMAGYGTVANDSVMDSFPTADKTVPVRKKDIAAAKALMAAAGVPNGFKVTLQSWKRDDIDKFTQFVKSSLKEIGIDCTVDLDGSDGGGARWYKYSVYPSVKGSKVKNKGEWLASEFGIAEWAGRPVPDEYLAREWFSSGDWNPAYLDAPELDAAITAWQSALTTKAKQAASSSIQKAALVHTPIIVAYNETRVSVTSKKVVGVEYNQQGAIWSTGKNA</sequence>
<dbReference type="PIRSF" id="PIRSF002741">
    <property type="entry name" value="MppA"/>
    <property type="match status" value="1"/>
</dbReference>
<dbReference type="InterPro" id="IPR006311">
    <property type="entry name" value="TAT_signal"/>
</dbReference>
<organism evidence="3">
    <name type="scientific">freshwater metagenome</name>
    <dbReference type="NCBI Taxonomy" id="449393"/>
    <lineage>
        <taxon>unclassified sequences</taxon>
        <taxon>metagenomes</taxon>
        <taxon>ecological metagenomes</taxon>
    </lineage>
</organism>
<dbReference type="GO" id="GO:0043190">
    <property type="term" value="C:ATP-binding cassette (ABC) transporter complex"/>
    <property type="evidence" value="ECO:0007669"/>
    <property type="project" value="InterPro"/>
</dbReference>
<gene>
    <name evidence="2" type="ORF">UFOPK1353_00303</name>
    <name evidence="3" type="ORF">UFOPK1826_00780</name>
    <name evidence="4" type="ORF">UFOPK2292_00795</name>
</gene>
<dbReference type="GO" id="GO:0042597">
    <property type="term" value="C:periplasmic space"/>
    <property type="evidence" value="ECO:0007669"/>
    <property type="project" value="UniProtKB-ARBA"/>
</dbReference>
<proteinExistence type="predicted"/>
<reference evidence="3" key="1">
    <citation type="submission" date="2020-05" db="EMBL/GenBank/DDBJ databases">
        <authorList>
            <person name="Chiriac C."/>
            <person name="Salcher M."/>
            <person name="Ghai R."/>
            <person name="Kavagutti S V."/>
        </authorList>
    </citation>
    <scope>NUCLEOTIDE SEQUENCE</scope>
</reference>
<dbReference type="InterPro" id="IPR000914">
    <property type="entry name" value="SBP_5_dom"/>
</dbReference>
<name>A0A6J6GN54_9ZZZZ</name>